<protein>
    <submittedName>
        <fullName evidence="2">Uncharacterized protein</fullName>
    </submittedName>
</protein>
<evidence type="ECO:0000313" key="2">
    <source>
        <dbReference type="EMBL" id="KAL2044752.1"/>
    </source>
</evidence>
<gene>
    <name evidence="2" type="ORF">N7G274_002527</name>
</gene>
<comment type="caution">
    <text evidence="2">The sequence shown here is derived from an EMBL/GenBank/DDBJ whole genome shotgun (WGS) entry which is preliminary data.</text>
</comment>
<sequence length="432" mass="44870">MATCYLNNGATSAALGPCNVTEGVSLCCATGDNCLTNGLCATSTGVIYQGGCTDSTYKATICPKFCVAEALYIVTCEGSAVRNGDYCCNTDYSTTCCNDAAKGLGLAPSASSAKVVIAPSAPTPNMSTTSSSSPVMSISLADPSISSTALLATLLTSTTSVTRTQSILASPIPAENGNWAHQHRVPLGVGFGVGLPMLAVIFCGWRWVCHQKVRHGSGDRVYTVYNWLHCCNQARRRSQPLQQRSGSSTKSESTLAGSKHVDSSELHGDSTELHEFSPAAPSTLNNGCRRGPSEPQTQPLEIGTDADAPIHISEGPPRGQRTLPIPDIDGISEDMAGIMATNQTEYEDFVAGAPDSVADPQGNTPVQETFQSRFSLASSVGDEVVGVDARGESKTAGSQPKEGESEGGKVQDGPKEGGPNPNEVKETAAIGV</sequence>
<feature type="region of interest" description="Disordered" evidence="1">
    <location>
        <begin position="238"/>
        <end position="301"/>
    </location>
</feature>
<keyword evidence="3" id="KW-1185">Reference proteome</keyword>
<feature type="compositionally biased region" description="Basic and acidic residues" evidence="1">
    <location>
        <begin position="259"/>
        <end position="275"/>
    </location>
</feature>
<feature type="region of interest" description="Disordered" evidence="1">
    <location>
        <begin position="384"/>
        <end position="432"/>
    </location>
</feature>
<name>A0ABR4AFZ9_9LECA</name>
<accession>A0ABR4AFZ9</accession>
<reference evidence="2 3" key="1">
    <citation type="submission" date="2024-09" db="EMBL/GenBank/DDBJ databases">
        <title>Rethinking Asexuality: The Enigmatic Case of Functional Sexual Genes in Lepraria (Stereocaulaceae).</title>
        <authorList>
            <person name="Doellman M."/>
            <person name="Sun Y."/>
            <person name="Barcenas-Pena A."/>
            <person name="Lumbsch H.T."/>
            <person name="Grewe F."/>
        </authorList>
    </citation>
    <scope>NUCLEOTIDE SEQUENCE [LARGE SCALE GENOMIC DNA]</scope>
    <source>
        <strain evidence="2 3">Mercado 3170</strain>
    </source>
</reference>
<feature type="compositionally biased region" description="Basic and acidic residues" evidence="1">
    <location>
        <begin position="401"/>
        <end position="415"/>
    </location>
</feature>
<dbReference type="Proteomes" id="UP001590950">
    <property type="component" value="Unassembled WGS sequence"/>
</dbReference>
<evidence type="ECO:0000313" key="3">
    <source>
        <dbReference type="Proteomes" id="UP001590950"/>
    </source>
</evidence>
<dbReference type="EMBL" id="JBEFKJ010000008">
    <property type="protein sequence ID" value="KAL2044752.1"/>
    <property type="molecule type" value="Genomic_DNA"/>
</dbReference>
<evidence type="ECO:0000256" key="1">
    <source>
        <dbReference type="SAM" id="MobiDB-lite"/>
    </source>
</evidence>
<feature type="compositionally biased region" description="Polar residues" evidence="1">
    <location>
        <begin position="239"/>
        <end position="256"/>
    </location>
</feature>
<proteinExistence type="predicted"/>
<organism evidence="2 3">
    <name type="scientific">Stereocaulon virgatum</name>
    <dbReference type="NCBI Taxonomy" id="373712"/>
    <lineage>
        <taxon>Eukaryota</taxon>
        <taxon>Fungi</taxon>
        <taxon>Dikarya</taxon>
        <taxon>Ascomycota</taxon>
        <taxon>Pezizomycotina</taxon>
        <taxon>Lecanoromycetes</taxon>
        <taxon>OSLEUM clade</taxon>
        <taxon>Lecanoromycetidae</taxon>
        <taxon>Lecanorales</taxon>
        <taxon>Lecanorineae</taxon>
        <taxon>Stereocaulaceae</taxon>
        <taxon>Stereocaulon</taxon>
    </lineage>
</organism>